<dbReference type="PANTHER" id="PTHR24233">
    <property type="entry name" value="P2Y PURINOCEPTOR-RELATED G-PROTEIN COUPLED RECEPTOR"/>
    <property type="match status" value="1"/>
</dbReference>
<keyword evidence="17" id="KW-1185">Reference proteome</keyword>
<feature type="transmembrane region" description="Helical" evidence="14">
    <location>
        <begin position="184"/>
        <end position="203"/>
    </location>
</feature>
<dbReference type="PANTHER" id="PTHR24233:SF1">
    <property type="entry name" value="G-PROTEIN COUPLED RECEPTOR 34-RELATED"/>
    <property type="match status" value="1"/>
</dbReference>
<keyword evidence="4 14" id="KW-1133">Transmembrane helix</keyword>
<dbReference type="GeneTree" id="ENSGT01110000267167"/>
<dbReference type="FunFam" id="1.20.1070.10:FF:000150">
    <property type="entry name" value="probable G-protein coupled receptor 34"/>
    <property type="match status" value="1"/>
</dbReference>
<evidence type="ECO:0000256" key="13">
    <source>
        <dbReference type="RuleBase" id="RU000688"/>
    </source>
</evidence>
<evidence type="ECO:0000256" key="2">
    <source>
        <dbReference type="ARBA" id="ARBA00022475"/>
    </source>
</evidence>
<keyword evidence="6 14" id="KW-0472">Membrane</keyword>
<evidence type="ECO:0000256" key="4">
    <source>
        <dbReference type="ARBA" id="ARBA00022989"/>
    </source>
</evidence>
<feature type="transmembrane region" description="Helical" evidence="14">
    <location>
        <begin position="276"/>
        <end position="295"/>
    </location>
</feature>
<dbReference type="AlphaFoldDB" id="A0A3B3RIN1"/>
<comment type="similarity">
    <text evidence="13">Belongs to the G-protein coupled receptor 1 family.</text>
</comment>
<evidence type="ECO:0000256" key="12">
    <source>
        <dbReference type="ARBA" id="ARBA00045234"/>
    </source>
</evidence>
<keyword evidence="3 13" id="KW-0812">Transmembrane</keyword>
<evidence type="ECO:0000256" key="7">
    <source>
        <dbReference type="ARBA" id="ARBA00023157"/>
    </source>
</evidence>
<evidence type="ECO:0000256" key="5">
    <source>
        <dbReference type="ARBA" id="ARBA00023040"/>
    </source>
</evidence>
<dbReference type="Gene3D" id="1.20.1070.10">
    <property type="entry name" value="Rhodopsin 7-helix transmembrane proteins"/>
    <property type="match status" value="1"/>
</dbReference>
<evidence type="ECO:0000256" key="14">
    <source>
        <dbReference type="SAM" id="Phobius"/>
    </source>
</evidence>
<dbReference type="Ensembl" id="ENSPKIT00000042199.1">
    <property type="protein sequence ID" value="ENSPKIP00000017685.1"/>
    <property type="gene ID" value="ENSPKIG00000003500.1"/>
</dbReference>
<feature type="transmembrane region" description="Helical" evidence="14">
    <location>
        <begin position="141"/>
        <end position="160"/>
    </location>
</feature>
<keyword evidence="8 13" id="KW-0675">Receptor</keyword>
<evidence type="ECO:0000256" key="8">
    <source>
        <dbReference type="ARBA" id="ARBA00023170"/>
    </source>
</evidence>
<evidence type="ECO:0000259" key="15">
    <source>
        <dbReference type="PROSITE" id="PS50262"/>
    </source>
</evidence>
<protein>
    <recommendedName>
        <fullName evidence="11">Probable G-protein coupled receptor 34</fullName>
    </recommendedName>
</protein>
<dbReference type="InterPro" id="IPR017452">
    <property type="entry name" value="GPCR_Rhodpsn_7TM"/>
</dbReference>
<evidence type="ECO:0000256" key="1">
    <source>
        <dbReference type="ARBA" id="ARBA00004651"/>
    </source>
</evidence>
<proteinExistence type="inferred from homology"/>
<sequence length="358" mass="40646">MSTNTHSYSTANGTDTCVDDSVLGLPLAIFYSIFFVFGLLGNGLALWVFIFVHGKKNSVRVFLINIAVADLLLVACLPFRVIYHSIGNRWTLGPILCKMVGNIFYMNMYISITLLGFISVDRYIKIHRGSGRRLLRSHWSTLLCGIIWTVSITAIIPMITLSEGNEEEEKCFQYKQKKNAKGKAYFNLVMVAIFWLIFLLLIISYGKIAMKLLEASKNNLPNAIKYNRTAKKSFFVLFLFTICFCPYHVFRIFYIHSQITEPSCQVKNIVDKTNEVMLLLSTFNSCLDPVMYFLLSGSVRKATMRILSNFFQVQEISGNSSSTELRRASVPQVSSTPRNSISLLITQRCKASPTSFRR</sequence>
<dbReference type="PROSITE" id="PS50262">
    <property type="entry name" value="G_PROTEIN_RECEP_F1_2"/>
    <property type="match status" value="1"/>
</dbReference>
<keyword evidence="7" id="KW-1015">Disulfide bond</keyword>
<feature type="transmembrane region" description="Helical" evidence="14">
    <location>
        <begin position="62"/>
        <end position="83"/>
    </location>
</feature>
<evidence type="ECO:0000256" key="3">
    <source>
        <dbReference type="ARBA" id="ARBA00022692"/>
    </source>
</evidence>
<feature type="domain" description="G-protein coupled receptors family 1 profile" evidence="15">
    <location>
        <begin position="41"/>
        <end position="292"/>
    </location>
</feature>
<keyword evidence="10 13" id="KW-0807">Transducer</keyword>
<comment type="function">
    <text evidence="12">G-protein-coupled receptor of lysophosphatidylserine (LysoPS) that plays different roles in immune response. Acts a damage-sensing receptor that triggers tissue repair upon recognition of dying neutrophils. Mechanistically, apoptotic neutrophils release lysophosphatydilserine that are recognized by type 3 innate lymphoid cells (ILC3s) via GPR34, which activates downstream PI3K-AKT and RAS-ERK signaling pathways leading to STAT3 activation and IL-22 production. Plays an important role in microglial function, controlling morphology and phagocytosis.</text>
</comment>
<evidence type="ECO:0000256" key="9">
    <source>
        <dbReference type="ARBA" id="ARBA00023180"/>
    </source>
</evidence>
<dbReference type="Pfam" id="PF00001">
    <property type="entry name" value="7tm_1"/>
    <property type="match status" value="1"/>
</dbReference>
<evidence type="ECO:0000256" key="11">
    <source>
        <dbReference type="ARBA" id="ARBA00035691"/>
    </source>
</evidence>
<reference evidence="16" key="2">
    <citation type="submission" date="2025-09" db="UniProtKB">
        <authorList>
            <consortium name="Ensembl"/>
        </authorList>
    </citation>
    <scope>IDENTIFICATION</scope>
</reference>
<dbReference type="STRING" id="1676925.ENSPKIP00000017685"/>
<feature type="transmembrane region" description="Helical" evidence="14">
    <location>
        <begin position="28"/>
        <end position="50"/>
    </location>
</feature>
<accession>A0A3B3RIN1</accession>
<keyword evidence="5 13" id="KW-0297">G-protein coupled receptor</keyword>
<evidence type="ECO:0000313" key="16">
    <source>
        <dbReference type="Ensembl" id="ENSPKIP00000017685.1"/>
    </source>
</evidence>
<evidence type="ECO:0000256" key="10">
    <source>
        <dbReference type="ARBA" id="ARBA00023224"/>
    </source>
</evidence>
<evidence type="ECO:0000256" key="6">
    <source>
        <dbReference type="ARBA" id="ARBA00023136"/>
    </source>
</evidence>
<feature type="transmembrane region" description="Helical" evidence="14">
    <location>
        <begin position="103"/>
        <end position="120"/>
    </location>
</feature>
<keyword evidence="2" id="KW-1003">Cell membrane</keyword>
<dbReference type="GO" id="GO:0005886">
    <property type="term" value="C:plasma membrane"/>
    <property type="evidence" value="ECO:0007669"/>
    <property type="project" value="UniProtKB-SubCell"/>
</dbReference>
<dbReference type="PRINTS" id="PR01157">
    <property type="entry name" value="P2YPURNOCPTR"/>
</dbReference>
<keyword evidence="9" id="KW-0325">Glycoprotein</keyword>
<organism evidence="16 17">
    <name type="scientific">Paramormyrops kingsleyae</name>
    <dbReference type="NCBI Taxonomy" id="1676925"/>
    <lineage>
        <taxon>Eukaryota</taxon>
        <taxon>Metazoa</taxon>
        <taxon>Chordata</taxon>
        <taxon>Craniata</taxon>
        <taxon>Vertebrata</taxon>
        <taxon>Euteleostomi</taxon>
        <taxon>Actinopterygii</taxon>
        <taxon>Neopterygii</taxon>
        <taxon>Teleostei</taxon>
        <taxon>Osteoglossocephala</taxon>
        <taxon>Osteoglossomorpha</taxon>
        <taxon>Osteoglossiformes</taxon>
        <taxon>Mormyridae</taxon>
        <taxon>Paramormyrops</taxon>
    </lineage>
</organism>
<feature type="transmembrane region" description="Helical" evidence="14">
    <location>
        <begin position="234"/>
        <end position="256"/>
    </location>
</feature>
<dbReference type="PROSITE" id="PS00237">
    <property type="entry name" value="G_PROTEIN_RECEP_F1_1"/>
    <property type="match status" value="1"/>
</dbReference>
<name>A0A3B3RIN1_9TELE</name>
<dbReference type="OrthoDB" id="10005568at2759"/>
<dbReference type="InterPro" id="IPR000276">
    <property type="entry name" value="GPCR_Rhodpsn"/>
</dbReference>
<dbReference type="GO" id="GO:0045028">
    <property type="term" value="F:G protein-coupled purinergic nucleotide receptor activity"/>
    <property type="evidence" value="ECO:0007669"/>
    <property type="project" value="TreeGrafter"/>
</dbReference>
<dbReference type="Proteomes" id="UP000261540">
    <property type="component" value="Unplaced"/>
</dbReference>
<evidence type="ECO:0000313" key="17">
    <source>
        <dbReference type="Proteomes" id="UP000261540"/>
    </source>
</evidence>
<dbReference type="PRINTS" id="PR00237">
    <property type="entry name" value="GPCRRHODOPSN"/>
</dbReference>
<dbReference type="SUPFAM" id="SSF81321">
    <property type="entry name" value="Family A G protein-coupled receptor-like"/>
    <property type="match status" value="1"/>
</dbReference>
<comment type="subcellular location">
    <subcellularLocation>
        <location evidence="1">Cell membrane</location>
        <topology evidence="1">Multi-pass membrane protein</topology>
    </subcellularLocation>
</comment>
<reference evidence="16" key="1">
    <citation type="submission" date="2025-08" db="UniProtKB">
        <authorList>
            <consortium name="Ensembl"/>
        </authorList>
    </citation>
    <scope>IDENTIFICATION</scope>
</reference>